<gene>
    <name evidence="3" type="ORF">PV10_02064</name>
</gene>
<sequence>MNKSIFERIFPHSPTSRLPQYNDDDDYTSLYASRSPSSPPRISLRDSRSSSSSQALRSLSPRQTSSPANKPAIRSNDPFLHITRASNQLQRTFQTLLDAQSEGLSAGIGLEDDTSSFGSPTPTPSHTNPVKGGNTVHGPKVIPVRQPRVRKLTLRAARKGLFNAMRELADIKSHETSSIDQEIQAREQAVKIAADLAAQRTTLQGEIDNIRHQGSSRLWKDDLAQVELEIRTLENRLSELRVRQRYLSSKIEEDISTKESKLSSYREAFRLGEAREVEFLRNPPISQGLATTGGLHQTFYTLKPDRRTLEMAMDQWGAEIEELQTRRSKVEKEKDASMDGSRLWRDAVKRIIEFERDLRAQTQELSASQLQSYSGDSHLARIGLSTSMEVVVTKLTTLIHSLEWDLGLAEKRGWNLLVVAIGAEVAAFQQARELLSPTKGLTNEDDLIEDSLSESNIDHQDDENADLVTADEPTPINTNGSGTSFTNKTITPTRSPSRPASVTSNQSLEDTLREFAPSKSTGASIIVNPRRTISTDRNDNDGRRNETQRADGYAGKPLGRSMYQSQGEARVSPENPLTTSASSRHGSGEKVSGDGKVSELRSQKDTSHVSLSHGPGDDDDDDDDPSPDFFLSHS</sequence>
<feature type="region of interest" description="Disordered" evidence="2">
    <location>
        <begin position="107"/>
        <end position="140"/>
    </location>
</feature>
<feature type="coiled-coil region" evidence="1">
    <location>
        <begin position="306"/>
        <end position="333"/>
    </location>
</feature>
<feature type="region of interest" description="Disordered" evidence="2">
    <location>
        <begin position="1"/>
        <end position="78"/>
    </location>
</feature>
<organism evidence="3 4">
    <name type="scientific">Exophiala mesophila</name>
    <name type="common">Black yeast-like fungus</name>
    <dbReference type="NCBI Taxonomy" id="212818"/>
    <lineage>
        <taxon>Eukaryota</taxon>
        <taxon>Fungi</taxon>
        <taxon>Dikarya</taxon>
        <taxon>Ascomycota</taxon>
        <taxon>Pezizomycotina</taxon>
        <taxon>Eurotiomycetes</taxon>
        <taxon>Chaetothyriomycetidae</taxon>
        <taxon>Chaetothyriales</taxon>
        <taxon>Herpotrichiellaceae</taxon>
        <taxon>Exophiala</taxon>
    </lineage>
</organism>
<feature type="coiled-coil region" evidence="1">
    <location>
        <begin position="216"/>
        <end position="243"/>
    </location>
</feature>
<feature type="compositionally biased region" description="Low complexity" evidence="2">
    <location>
        <begin position="115"/>
        <end position="127"/>
    </location>
</feature>
<feature type="compositionally biased region" description="Low complexity" evidence="2">
    <location>
        <begin position="49"/>
        <end position="62"/>
    </location>
</feature>
<dbReference type="VEuPathDB" id="FungiDB:PV10_02064"/>
<feature type="compositionally biased region" description="Low complexity" evidence="2">
    <location>
        <begin position="29"/>
        <end position="42"/>
    </location>
</feature>
<accession>A0A0D1ZI23</accession>
<dbReference type="STRING" id="212818.A0A0D1ZI23"/>
<dbReference type="GeneID" id="27319909"/>
<dbReference type="EMBL" id="KN847521">
    <property type="protein sequence ID" value="KIV94282.1"/>
    <property type="molecule type" value="Genomic_DNA"/>
</dbReference>
<feature type="compositionally biased region" description="Basic and acidic residues" evidence="2">
    <location>
        <begin position="1"/>
        <end position="10"/>
    </location>
</feature>
<feature type="compositionally biased region" description="Polar residues" evidence="2">
    <location>
        <begin position="575"/>
        <end position="585"/>
    </location>
</feature>
<evidence type="ECO:0000256" key="1">
    <source>
        <dbReference type="SAM" id="Coils"/>
    </source>
</evidence>
<dbReference type="OMA" id="HITRASN"/>
<evidence type="ECO:0008006" key="5">
    <source>
        <dbReference type="Google" id="ProtNLM"/>
    </source>
</evidence>
<keyword evidence="4" id="KW-1185">Reference proteome</keyword>
<feature type="compositionally biased region" description="Basic and acidic residues" evidence="2">
    <location>
        <begin position="586"/>
        <end position="607"/>
    </location>
</feature>
<evidence type="ECO:0000313" key="3">
    <source>
        <dbReference type="EMBL" id="KIV94282.1"/>
    </source>
</evidence>
<evidence type="ECO:0000256" key="2">
    <source>
        <dbReference type="SAM" id="MobiDB-lite"/>
    </source>
</evidence>
<feature type="compositionally biased region" description="Acidic residues" evidence="2">
    <location>
        <begin position="617"/>
        <end position="626"/>
    </location>
</feature>
<name>A0A0D1ZI23_EXOME</name>
<dbReference type="OrthoDB" id="5342758at2759"/>
<protein>
    <recommendedName>
        <fullName evidence="5">Autophagy-related protein 28</fullName>
    </recommendedName>
</protein>
<feature type="compositionally biased region" description="Basic and acidic residues" evidence="2">
    <location>
        <begin position="533"/>
        <end position="549"/>
    </location>
</feature>
<dbReference type="AlphaFoldDB" id="A0A0D1ZI23"/>
<feature type="compositionally biased region" description="Polar residues" evidence="2">
    <location>
        <begin position="475"/>
        <end position="509"/>
    </location>
</feature>
<dbReference type="Proteomes" id="UP000054302">
    <property type="component" value="Unassembled WGS sequence"/>
</dbReference>
<feature type="region of interest" description="Disordered" evidence="2">
    <location>
        <begin position="468"/>
        <end position="634"/>
    </location>
</feature>
<proteinExistence type="predicted"/>
<reference evidence="3 4" key="1">
    <citation type="submission" date="2015-01" db="EMBL/GenBank/DDBJ databases">
        <title>The Genome Sequence of Exophiala mesophila CBS40295.</title>
        <authorList>
            <consortium name="The Broad Institute Genomics Platform"/>
            <person name="Cuomo C."/>
            <person name="de Hoog S."/>
            <person name="Gorbushina A."/>
            <person name="Stielow B."/>
            <person name="Teixiera M."/>
            <person name="Abouelleil A."/>
            <person name="Chapman S.B."/>
            <person name="Priest M."/>
            <person name="Young S.K."/>
            <person name="Wortman J."/>
            <person name="Nusbaum C."/>
            <person name="Birren B."/>
        </authorList>
    </citation>
    <scope>NUCLEOTIDE SEQUENCE [LARGE SCALE GENOMIC DNA]</scope>
    <source>
        <strain evidence="3 4">CBS 40295</strain>
    </source>
</reference>
<dbReference type="RefSeq" id="XP_016225856.1">
    <property type="nucleotide sequence ID" value="XM_016366338.1"/>
</dbReference>
<evidence type="ECO:0000313" key="4">
    <source>
        <dbReference type="Proteomes" id="UP000054302"/>
    </source>
</evidence>
<keyword evidence="1" id="KW-0175">Coiled coil</keyword>
<dbReference type="HOGENOM" id="CLU_015530_0_1_1"/>